<sequence>MSGIWIIVLFAFFIIIRLPLAFSMAIPAVIYLSIEGIPIHSLSHRMINAVNSYTLLAVPLFIFAGNLMNSSGLTDRIFKFILLIVGNIRGGLAQVNVLASLVFSGISGSALADIGGIGKVLIHTMNSSGYNQRTSAGITAASATIGPIFPPSIPLIIFAVVAQTSAVHLLIAGIIPALLLTGLLMLQIAYMAKKYKYPKNESKTNFKELSSAFLFAIPAIMTPVILIGGLLFGFFGPTELAAFTVLYIVVLGKFVYKKLTMTNLLDSFKETVRSTAIIMFIISAASIFAWTLTVSQISLQVTQLFLGITTNPILMLLITAVLLLLIGTIFESMAAILVFTPILLPPLTAAGVDPIHFGIVMIFTLMLGLLTPPVGMSLYLVSSITNLPMEEVIKGVLPYFIVLSITLLLIILFPQLSLWLPTLFY</sequence>
<dbReference type="NCBIfam" id="TIGR00786">
    <property type="entry name" value="dctM"/>
    <property type="match status" value="1"/>
</dbReference>
<dbReference type="Pfam" id="PF06808">
    <property type="entry name" value="DctM"/>
    <property type="match status" value="1"/>
</dbReference>
<evidence type="ECO:0000256" key="4">
    <source>
        <dbReference type="ARBA" id="ARBA00022692"/>
    </source>
</evidence>
<feature type="transmembrane region" description="Helical" evidence="7">
    <location>
        <begin position="134"/>
        <end position="161"/>
    </location>
</feature>
<dbReference type="GO" id="GO:0022857">
    <property type="term" value="F:transmembrane transporter activity"/>
    <property type="evidence" value="ECO:0007669"/>
    <property type="project" value="TreeGrafter"/>
</dbReference>
<feature type="transmembrane region" description="Helical" evidence="7">
    <location>
        <begin position="167"/>
        <end position="191"/>
    </location>
</feature>
<evidence type="ECO:0000256" key="2">
    <source>
        <dbReference type="ARBA" id="ARBA00022475"/>
    </source>
</evidence>
<dbReference type="EMBL" id="WJNG01000001">
    <property type="protein sequence ID" value="MRH41252.1"/>
    <property type="molecule type" value="Genomic_DNA"/>
</dbReference>
<feature type="transmembrane region" description="Helical" evidence="7">
    <location>
        <begin position="396"/>
        <end position="420"/>
    </location>
</feature>
<keyword evidence="5 7" id="KW-1133">Transmembrane helix</keyword>
<evidence type="ECO:0000256" key="5">
    <source>
        <dbReference type="ARBA" id="ARBA00022989"/>
    </source>
</evidence>
<evidence type="ECO:0000256" key="1">
    <source>
        <dbReference type="ARBA" id="ARBA00004429"/>
    </source>
</evidence>
<dbReference type="RefSeq" id="WP_153734914.1">
    <property type="nucleotide sequence ID" value="NZ_WJNG01000001.1"/>
</dbReference>
<comment type="subcellular location">
    <subcellularLocation>
        <location evidence="1">Cell inner membrane</location>
        <topology evidence="1">Multi-pass membrane protein</topology>
    </subcellularLocation>
</comment>
<keyword evidence="3" id="KW-0997">Cell inner membrane</keyword>
<dbReference type="GO" id="GO:0005886">
    <property type="term" value="C:plasma membrane"/>
    <property type="evidence" value="ECO:0007669"/>
    <property type="project" value="UniProtKB-SubCell"/>
</dbReference>
<reference evidence="9" key="1">
    <citation type="submission" date="2019-11" db="EMBL/GenBank/DDBJ databases">
        <authorList>
            <person name="Li J."/>
        </authorList>
    </citation>
    <scope>NUCLEOTIDE SEQUENCE</scope>
    <source>
        <strain evidence="9">B6B</strain>
    </source>
</reference>
<evidence type="ECO:0000313" key="10">
    <source>
        <dbReference type="Proteomes" id="UP000799092"/>
    </source>
</evidence>
<feature type="transmembrane region" description="Helical" evidence="7">
    <location>
        <begin position="358"/>
        <end position="384"/>
    </location>
</feature>
<proteinExistence type="predicted"/>
<dbReference type="InterPro" id="IPR010656">
    <property type="entry name" value="DctM"/>
</dbReference>
<feature type="transmembrane region" description="Helical" evidence="7">
    <location>
        <begin position="212"/>
        <end position="234"/>
    </location>
</feature>
<keyword evidence="2" id="KW-1003">Cell membrane</keyword>
<feature type="transmembrane region" description="Helical" evidence="7">
    <location>
        <begin position="46"/>
        <end position="65"/>
    </location>
</feature>
<evidence type="ECO:0000313" key="9">
    <source>
        <dbReference type="EMBL" id="MRH41252.1"/>
    </source>
</evidence>
<gene>
    <name evidence="9" type="ORF">GH741_01025</name>
</gene>
<feature type="transmembrane region" description="Helical" evidence="7">
    <location>
        <begin position="304"/>
        <end position="326"/>
    </location>
</feature>
<comment type="caution">
    <text evidence="9">The sequence shown here is derived from an EMBL/GenBank/DDBJ whole genome shotgun (WGS) entry which is preliminary data.</text>
</comment>
<feature type="transmembrane region" description="Helical" evidence="7">
    <location>
        <begin position="7"/>
        <end position="34"/>
    </location>
</feature>
<evidence type="ECO:0000256" key="3">
    <source>
        <dbReference type="ARBA" id="ARBA00022519"/>
    </source>
</evidence>
<evidence type="ECO:0000256" key="6">
    <source>
        <dbReference type="ARBA" id="ARBA00023136"/>
    </source>
</evidence>
<dbReference type="PANTHER" id="PTHR33362:SF3">
    <property type="entry name" value="SIALIC ACID TRAP TRANSPORTER PERMEASE PROTEIN SIAT"/>
    <property type="match status" value="1"/>
</dbReference>
<evidence type="ECO:0000256" key="7">
    <source>
        <dbReference type="SAM" id="Phobius"/>
    </source>
</evidence>
<keyword evidence="4 7" id="KW-0812">Transmembrane</keyword>
<dbReference type="PIRSF" id="PIRSF006066">
    <property type="entry name" value="HI0050"/>
    <property type="match status" value="1"/>
</dbReference>
<feature type="transmembrane region" description="Helical" evidence="7">
    <location>
        <begin position="277"/>
        <end position="298"/>
    </location>
</feature>
<dbReference type="InterPro" id="IPR004681">
    <property type="entry name" value="TRAP_DctM"/>
</dbReference>
<dbReference type="PANTHER" id="PTHR33362">
    <property type="entry name" value="SIALIC ACID TRAP TRANSPORTER PERMEASE PROTEIN SIAT-RELATED"/>
    <property type="match status" value="1"/>
</dbReference>
<dbReference type="AlphaFoldDB" id="A0A6A8DIX2"/>
<evidence type="ECO:0000259" key="8">
    <source>
        <dbReference type="Pfam" id="PF06808"/>
    </source>
</evidence>
<dbReference type="Proteomes" id="UP000799092">
    <property type="component" value="Unassembled WGS sequence"/>
</dbReference>
<name>A0A6A8DIX2_9BACI</name>
<feature type="transmembrane region" description="Helical" evidence="7">
    <location>
        <begin position="333"/>
        <end position="352"/>
    </location>
</feature>
<feature type="transmembrane region" description="Helical" evidence="7">
    <location>
        <begin position="101"/>
        <end position="122"/>
    </location>
</feature>
<dbReference type="OrthoDB" id="9785600at2"/>
<accession>A0A6A8DIX2</accession>
<keyword evidence="6 7" id="KW-0472">Membrane</keyword>
<protein>
    <submittedName>
        <fullName evidence="9">TRAP transporter large permease subunit</fullName>
    </submittedName>
</protein>
<organism evidence="9 10">
    <name type="scientific">Aquibacillus halophilus</name>
    <dbReference type="NCBI Taxonomy" id="930132"/>
    <lineage>
        <taxon>Bacteria</taxon>
        <taxon>Bacillati</taxon>
        <taxon>Bacillota</taxon>
        <taxon>Bacilli</taxon>
        <taxon>Bacillales</taxon>
        <taxon>Bacillaceae</taxon>
        <taxon>Aquibacillus</taxon>
    </lineage>
</organism>
<feature type="transmembrane region" description="Helical" evidence="7">
    <location>
        <begin position="240"/>
        <end position="256"/>
    </location>
</feature>
<feature type="domain" description="TRAP C4-dicarboxylate transport system permease DctM subunit" evidence="8">
    <location>
        <begin position="7"/>
        <end position="416"/>
    </location>
</feature>
<keyword evidence="10" id="KW-1185">Reference proteome</keyword>